<dbReference type="SUPFAM" id="SSF55785">
    <property type="entry name" value="PYP-like sensor domain (PAS domain)"/>
    <property type="match status" value="2"/>
</dbReference>
<evidence type="ECO:0000313" key="7">
    <source>
        <dbReference type="Proteomes" id="UP001362999"/>
    </source>
</evidence>
<evidence type="ECO:0000256" key="2">
    <source>
        <dbReference type="ARBA" id="ARBA00022643"/>
    </source>
</evidence>
<evidence type="ECO:0000313" key="6">
    <source>
        <dbReference type="EMBL" id="KAK7052200.1"/>
    </source>
</evidence>
<feature type="compositionally biased region" description="Polar residues" evidence="4">
    <location>
        <begin position="492"/>
        <end position="501"/>
    </location>
</feature>
<keyword evidence="7" id="KW-1185">Reference proteome</keyword>
<dbReference type="InterPro" id="IPR035965">
    <property type="entry name" value="PAS-like_dom_sf"/>
</dbReference>
<dbReference type="NCBIfam" id="TIGR00229">
    <property type="entry name" value="sensory_box"/>
    <property type="match status" value="1"/>
</dbReference>
<dbReference type="Pfam" id="PF13426">
    <property type="entry name" value="PAS_9"/>
    <property type="match status" value="1"/>
</dbReference>
<proteinExistence type="predicted"/>
<dbReference type="InterPro" id="IPR013767">
    <property type="entry name" value="PAS_fold"/>
</dbReference>
<dbReference type="Gene3D" id="3.30.450.20">
    <property type="entry name" value="PAS domain"/>
    <property type="match status" value="2"/>
</dbReference>
<dbReference type="CDD" id="cd00130">
    <property type="entry name" value="PAS"/>
    <property type="match status" value="1"/>
</dbReference>
<feature type="compositionally biased region" description="Basic and acidic residues" evidence="4">
    <location>
        <begin position="470"/>
        <end position="485"/>
    </location>
</feature>
<protein>
    <submittedName>
        <fullName evidence="6">White collar protein 1</fullName>
    </submittedName>
</protein>
<evidence type="ECO:0000259" key="5">
    <source>
        <dbReference type="PROSITE" id="PS50112"/>
    </source>
</evidence>
<dbReference type="GO" id="GO:0006355">
    <property type="term" value="P:regulation of DNA-templated transcription"/>
    <property type="evidence" value="ECO:0007669"/>
    <property type="project" value="InterPro"/>
</dbReference>
<feature type="region of interest" description="Disordered" evidence="4">
    <location>
        <begin position="1"/>
        <end position="25"/>
    </location>
</feature>
<dbReference type="InterPro" id="IPR000014">
    <property type="entry name" value="PAS"/>
</dbReference>
<feature type="region of interest" description="Disordered" evidence="4">
    <location>
        <begin position="804"/>
        <end position="825"/>
    </location>
</feature>
<dbReference type="PROSITE" id="PS50112">
    <property type="entry name" value="PAS"/>
    <property type="match status" value="1"/>
</dbReference>
<sequence>MPFTYLQQPPFSGIPDDQDSERPTGGIQFHLPEYLFDAPPTLAPGGGAEAFHPAQGARWFANNGFQYPTNLQYQNPDNGLPAVQSAYDGLAALQEAFPAAISNSSGSNHNNFNTALDAPYHPQWLSVSAPLDQPSPLTAAAATFPLYSQSGFDVISLLSRVQNRPNPTVNLGPVDFTTSFVVVDVRRFDDPIVHCSPNFCALTQYSETEIIGRNCRFLQAPPAGVGAPPLGKGEQRKHTDSTAVGALAKSIVGRKETQQTLLNYRKDGSAFMNLLTIVPLFGEHVDDEGAECVWLVGFQVDVSEQSAGIVERMKEGKYYTGAVEAQQLQRVKPKAGENIPGTGTGQRERRMTTVPAPEMSTVLTRLLKNPKFLGSCGITQPPVPGAATQGLPPDPTSHAIHSLLLEQLPDFVHVLSLKGAFLYVAPSVTRVLGWEPAELVGRTLADLCFAADVVSVGRALKEASLPLDGTRSDAGEKDQESRGKEVTPPNVPTANSSTSTPALTPADLRIVDLVFRARTKQGSWVWVECRGRLHIEPGKGRKAIVLIGRARGMARVPLGTSLTGGVQVDAESSVSPAYSSASSFLVQSPTSSVSGLEFALQPKRARIEDVYTRAGSSSTMRTTTSPEAGLAGGTPTIFYGLMDPYGLLLSVGDSASSVVGWDPLDLRGTRLGSLVEPDHRLSPVGAPTPVDALLARCRANPERTSGPTEVRCMLRAHEGPVDVVVCVTTALPEPSDLPEAVAPARLMYSVRRTGTSGVPRGAGEDVYKRLDPMTGGSWQYELQQLRYANARLEEEIEELVRAEDKRAEEQEKERERVRGEQRVAYHQQQRQQVQLQAQMYGYDQQPQWGYAPPSLPYRLPMKRTWDTREDA</sequence>
<feature type="region of interest" description="Disordered" evidence="4">
    <location>
        <begin position="467"/>
        <end position="501"/>
    </location>
</feature>
<dbReference type="AlphaFoldDB" id="A0AAW0DMK4"/>
<dbReference type="PANTHER" id="PTHR47429:SF7">
    <property type="entry name" value="GATA-FACTOR"/>
    <property type="match status" value="1"/>
</dbReference>
<feature type="domain" description="PAS" evidence="5">
    <location>
        <begin position="397"/>
        <end position="444"/>
    </location>
</feature>
<dbReference type="PANTHER" id="PTHR47429">
    <property type="entry name" value="PROTEIN TWIN LOV 1"/>
    <property type="match status" value="1"/>
</dbReference>
<dbReference type="Proteomes" id="UP001362999">
    <property type="component" value="Unassembled WGS sequence"/>
</dbReference>
<evidence type="ECO:0000256" key="1">
    <source>
        <dbReference type="ARBA" id="ARBA00022630"/>
    </source>
</evidence>
<dbReference type="Pfam" id="PF00989">
    <property type="entry name" value="PAS"/>
    <property type="match status" value="1"/>
</dbReference>
<evidence type="ECO:0000256" key="4">
    <source>
        <dbReference type="SAM" id="MobiDB-lite"/>
    </source>
</evidence>
<organism evidence="6 7">
    <name type="scientific">Favolaschia claudopus</name>
    <dbReference type="NCBI Taxonomy" id="2862362"/>
    <lineage>
        <taxon>Eukaryota</taxon>
        <taxon>Fungi</taxon>
        <taxon>Dikarya</taxon>
        <taxon>Basidiomycota</taxon>
        <taxon>Agaricomycotina</taxon>
        <taxon>Agaricomycetes</taxon>
        <taxon>Agaricomycetidae</taxon>
        <taxon>Agaricales</taxon>
        <taxon>Marasmiineae</taxon>
        <taxon>Mycenaceae</taxon>
        <taxon>Favolaschia</taxon>
    </lineage>
</organism>
<feature type="compositionally biased region" description="Basic and acidic residues" evidence="4">
    <location>
        <begin position="804"/>
        <end position="823"/>
    </location>
</feature>
<comment type="caution">
    <text evidence="6">The sequence shown here is derived from an EMBL/GenBank/DDBJ whole genome shotgun (WGS) entry which is preliminary data.</text>
</comment>
<evidence type="ECO:0000256" key="3">
    <source>
        <dbReference type="ARBA" id="ARBA00022991"/>
    </source>
</evidence>
<reference evidence="6 7" key="1">
    <citation type="journal article" date="2024" name="J Genomics">
        <title>Draft genome sequencing and assembly of Favolaschia claudopus CIRM-BRFM 2984 isolated from oak limbs.</title>
        <authorList>
            <person name="Navarro D."/>
            <person name="Drula E."/>
            <person name="Chaduli D."/>
            <person name="Cazenave R."/>
            <person name="Ahrendt S."/>
            <person name="Wang J."/>
            <person name="Lipzen A."/>
            <person name="Daum C."/>
            <person name="Barry K."/>
            <person name="Grigoriev I.V."/>
            <person name="Favel A."/>
            <person name="Rosso M.N."/>
            <person name="Martin F."/>
        </authorList>
    </citation>
    <scope>NUCLEOTIDE SEQUENCE [LARGE SCALE GENOMIC DNA]</scope>
    <source>
        <strain evidence="6 7">CIRM-BRFM 2984</strain>
    </source>
</reference>
<accession>A0AAW0DMK4</accession>
<keyword evidence="3" id="KW-0157">Chromophore</keyword>
<name>A0AAW0DMK4_9AGAR</name>
<dbReference type="EMBL" id="JAWWNJ010000007">
    <property type="protein sequence ID" value="KAK7052200.1"/>
    <property type="molecule type" value="Genomic_DNA"/>
</dbReference>
<keyword evidence="1" id="KW-0285">Flavoprotein</keyword>
<feature type="compositionally biased region" description="Polar residues" evidence="4">
    <location>
        <begin position="1"/>
        <end position="10"/>
    </location>
</feature>
<gene>
    <name evidence="6" type="ORF">R3P38DRAFT_2859092</name>
</gene>
<keyword evidence="2" id="KW-0288">FMN</keyword>
<dbReference type="SMART" id="SM00091">
    <property type="entry name" value="PAS"/>
    <property type="match status" value="2"/>
</dbReference>
<dbReference type="GO" id="GO:0005634">
    <property type="term" value="C:nucleus"/>
    <property type="evidence" value="ECO:0007669"/>
    <property type="project" value="TreeGrafter"/>
</dbReference>